<organism evidence="3 6">
    <name type="scientific">Burkholderia gladioli</name>
    <name type="common">Pseudomonas marginata</name>
    <name type="synonym">Phytomonas marginata</name>
    <dbReference type="NCBI Taxonomy" id="28095"/>
    <lineage>
        <taxon>Bacteria</taxon>
        <taxon>Pseudomonadati</taxon>
        <taxon>Pseudomonadota</taxon>
        <taxon>Betaproteobacteria</taxon>
        <taxon>Burkholderiales</taxon>
        <taxon>Burkholderiaceae</taxon>
        <taxon>Burkholderia</taxon>
    </lineage>
</organism>
<evidence type="ECO:0000313" key="4">
    <source>
        <dbReference type="EMBL" id="UWX73993.1"/>
    </source>
</evidence>
<dbReference type="EMBL" id="CP104215">
    <property type="protein sequence ID" value="UWX73993.1"/>
    <property type="molecule type" value="Genomic_DNA"/>
</dbReference>
<evidence type="ECO:0000259" key="1">
    <source>
        <dbReference type="Pfam" id="PF04248"/>
    </source>
</evidence>
<sequence>MSSSSDRPVRVPGPDHPITIAPTGAHVRVLADGAPLADTHGALTLREASYPPVQYIPRADIDVTRVVRSSHTSYCPYKGEATYYSIPALGPRGENAIWSYESPHEAVAPIAGHFAFYPERVDAIEIAA</sequence>
<evidence type="ECO:0000313" key="3">
    <source>
        <dbReference type="EMBL" id="PEH43251.1"/>
    </source>
</evidence>
<dbReference type="InterPro" id="IPR038694">
    <property type="entry name" value="DUF427_sf"/>
</dbReference>
<dbReference type="PANTHER" id="PTHR34310">
    <property type="entry name" value="DUF427 DOMAIN PROTEIN (AFU_ORTHOLOGUE AFUA_3G02220)"/>
    <property type="match status" value="1"/>
</dbReference>
<reference evidence="6" key="3">
    <citation type="submission" date="2017-09" db="EMBL/GenBank/DDBJ databases">
        <title>FDA dAtabase for Regulatory Grade micrObial Sequences (FDA-ARGOS): Supporting development and validation of Infectious Disease Dx tests.</title>
        <authorList>
            <person name="Minogue T."/>
            <person name="Wolcott M."/>
            <person name="Wasieloski L."/>
            <person name="Aguilar W."/>
            <person name="Moore D."/>
            <person name="Tallon L."/>
            <person name="Sadzewicz L."/>
            <person name="Ott S."/>
            <person name="Zhao X."/>
            <person name="Nagaraj S."/>
            <person name="Vavikolanu K."/>
            <person name="Aluvathingal J."/>
            <person name="Nadendla S."/>
            <person name="Sichtig H."/>
        </authorList>
    </citation>
    <scope>NUCLEOTIDE SEQUENCE [LARGE SCALE GENOMIC DNA]</scope>
    <source>
        <strain evidence="6">FDAARGOS_390</strain>
    </source>
</reference>
<proteinExistence type="predicted"/>
<evidence type="ECO:0000313" key="2">
    <source>
        <dbReference type="EMBL" id="KGC13989.1"/>
    </source>
</evidence>
<dbReference type="Proteomes" id="UP000220629">
    <property type="component" value="Unassembled WGS sequence"/>
</dbReference>
<dbReference type="AlphaFoldDB" id="A0A095HK72"/>
<dbReference type="PANTHER" id="PTHR34310:SF9">
    <property type="entry name" value="BLR5716 PROTEIN"/>
    <property type="match status" value="1"/>
</dbReference>
<reference evidence="3" key="2">
    <citation type="submission" date="2017-09" db="EMBL/GenBank/DDBJ databases">
        <title>FDA dAtabase for Regulatory Grade micrObial Sequences (FDA-ARGOS): Supporting development and validation of Infectious Disease Dx tests.</title>
        <authorList>
            <person name="Minogue T."/>
            <person name="Wolcott M."/>
            <person name="Wasieloski L."/>
            <person name="Aguilar W."/>
            <person name="Moore D."/>
            <person name="Tallon L.J."/>
            <person name="Sadzewicz L."/>
            <person name="Ott S."/>
            <person name="Zhao X."/>
            <person name="Nagaraj S."/>
            <person name="Vavikolanu K."/>
            <person name="Aluvathingal J."/>
            <person name="Nadendla S."/>
            <person name="Sichtig H."/>
        </authorList>
    </citation>
    <scope>NUCLEOTIDE SEQUENCE</scope>
    <source>
        <strain evidence="3">FDAARGOS_390</strain>
    </source>
</reference>
<dbReference type="Gene3D" id="2.170.150.40">
    <property type="entry name" value="Domain of unknown function (DUF427)"/>
    <property type="match status" value="1"/>
</dbReference>
<accession>A0A095HK72</accession>
<evidence type="ECO:0000313" key="6">
    <source>
        <dbReference type="Proteomes" id="UP000220629"/>
    </source>
</evidence>
<feature type="domain" description="DUF427" evidence="1">
    <location>
        <begin position="27"/>
        <end position="119"/>
    </location>
</feature>
<gene>
    <name evidence="3" type="ORF">CRM94_14450</name>
    <name evidence="2" type="ORF">DM48_1785</name>
    <name evidence="4" type="ORF">NYZ96_20895</name>
</gene>
<dbReference type="GeneID" id="66459891"/>
<reference evidence="2 5" key="1">
    <citation type="submission" date="2014-04" db="EMBL/GenBank/DDBJ databases">
        <authorList>
            <person name="Bishop-Lilly K.A."/>
            <person name="Broomall S.M."/>
            <person name="Chain P.S."/>
            <person name="Chertkov O."/>
            <person name="Coyne S.R."/>
            <person name="Daligault H.E."/>
            <person name="Davenport K.W."/>
            <person name="Erkkila T."/>
            <person name="Frey K.G."/>
            <person name="Gibbons H.S."/>
            <person name="Gu W."/>
            <person name="Jaissle J."/>
            <person name="Johnson S.L."/>
            <person name="Koroleva G.I."/>
            <person name="Ladner J.T."/>
            <person name="Lo C.-C."/>
            <person name="Minogue T.D."/>
            <person name="Munk C."/>
            <person name="Palacios G.F."/>
            <person name="Redden C.L."/>
            <person name="Rosenzweig C.N."/>
            <person name="Scholz M.B."/>
            <person name="Teshima H."/>
            <person name="Xu Y."/>
        </authorList>
    </citation>
    <scope>NUCLEOTIDE SEQUENCE [LARGE SCALE GENOMIC DNA]</scope>
    <source>
        <strain evidence="5">gladioli</strain>
        <strain evidence="2">Gladioli</strain>
    </source>
</reference>
<protein>
    <submittedName>
        <fullName evidence="3">DUF427 domain-containing protein</fullName>
    </submittedName>
</protein>
<dbReference type="EMBL" id="JPGG01000016">
    <property type="protein sequence ID" value="KGC13989.1"/>
    <property type="molecule type" value="Genomic_DNA"/>
</dbReference>
<name>A0A095HK72_BURGA</name>
<dbReference type="Proteomes" id="UP000029590">
    <property type="component" value="Unassembled WGS sequence"/>
</dbReference>
<dbReference type="Pfam" id="PF04248">
    <property type="entry name" value="NTP_transf_9"/>
    <property type="match status" value="1"/>
</dbReference>
<dbReference type="OMA" id="RIPGPDH"/>
<dbReference type="EMBL" id="PDDY01000001">
    <property type="protein sequence ID" value="PEH43251.1"/>
    <property type="molecule type" value="Genomic_DNA"/>
</dbReference>
<dbReference type="RefSeq" id="WP_013691065.1">
    <property type="nucleotide sequence ID" value="NZ_CADEPO010000008.1"/>
</dbReference>
<evidence type="ECO:0000313" key="5">
    <source>
        <dbReference type="Proteomes" id="UP000029590"/>
    </source>
</evidence>
<accession>A0A0D5DHH5</accession>
<reference evidence="4" key="4">
    <citation type="submission" date="2022-09" db="EMBL/GenBank/DDBJ databases">
        <title>Genomic of Burkholderia gladioli.</title>
        <authorList>
            <person name="Wu H."/>
        </authorList>
    </citation>
    <scope>NUCLEOTIDE SEQUENCE</scope>
    <source>
        <strain evidence="4">ZN-S4</strain>
    </source>
</reference>
<dbReference type="OrthoDB" id="4565346at2"/>
<dbReference type="InterPro" id="IPR007361">
    <property type="entry name" value="DUF427"/>
</dbReference>
<dbReference type="KEGG" id="bgo:BM43_5980"/>
<dbReference type="Proteomes" id="UP001059745">
    <property type="component" value="Chromosome 2"/>
</dbReference>